<keyword evidence="1" id="KW-0597">Phosphoprotein</keyword>
<dbReference type="AlphaFoldDB" id="A0A080LYJ5"/>
<evidence type="ECO:0000259" key="2">
    <source>
        <dbReference type="PROSITE" id="PS50110"/>
    </source>
</evidence>
<dbReference type="CDD" id="cd17569">
    <property type="entry name" value="REC_HupR-like"/>
    <property type="match status" value="1"/>
</dbReference>
<dbReference type="PANTHER" id="PTHR44757:SF2">
    <property type="entry name" value="BIOFILM ARCHITECTURE MAINTENANCE PROTEIN MBAA"/>
    <property type="match status" value="1"/>
</dbReference>
<comment type="caution">
    <text evidence="7">The sequence shown here is derived from an EMBL/GenBank/DDBJ whole genome shotgun (WGS) entry which is preliminary data.</text>
</comment>
<dbReference type="Pfam" id="PF00072">
    <property type="entry name" value="Response_reg"/>
    <property type="match status" value="2"/>
</dbReference>
<dbReference type="InterPro" id="IPR011006">
    <property type="entry name" value="CheY-like_superfamily"/>
</dbReference>
<reference evidence="7 8" key="1">
    <citation type="submission" date="2014-02" db="EMBL/GenBank/DDBJ databases">
        <title>Expanding our view of genomic diversity in Candidatus Accumulibacter clades.</title>
        <authorList>
            <person name="Skennerton C.T."/>
            <person name="Barr J.J."/>
            <person name="Slater F.R."/>
            <person name="Bond P.L."/>
            <person name="Tyson G.W."/>
        </authorList>
    </citation>
    <scope>NUCLEOTIDE SEQUENCE [LARGE SCALE GENOMIC DNA]</scope>
    <source>
        <strain evidence="8">BA-91</strain>
    </source>
</reference>
<organism evidence="7 8">
    <name type="scientific">Candidatus Accumulibacter phosphatis</name>
    <dbReference type="NCBI Taxonomy" id="327160"/>
    <lineage>
        <taxon>Bacteria</taxon>
        <taxon>Pseudomonadati</taxon>
        <taxon>Pseudomonadota</taxon>
        <taxon>Betaproteobacteria</taxon>
        <taxon>Candidatus Accumulibacter</taxon>
    </lineage>
</organism>
<dbReference type="Gene3D" id="3.20.20.450">
    <property type="entry name" value="EAL domain"/>
    <property type="match status" value="1"/>
</dbReference>
<dbReference type="NCBIfam" id="TIGR00254">
    <property type="entry name" value="GGDEF"/>
    <property type="match status" value="1"/>
</dbReference>
<dbReference type="InterPro" id="IPR001633">
    <property type="entry name" value="EAL_dom"/>
</dbReference>
<dbReference type="GO" id="GO:0000160">
    <property type="term" value="P:phosphorelay signal transduction system"/>
    <property type="evidence" value="ECO:0007669"/>
    <property type="project" value="InterPro"/>
</dbReference>
<feature type="domain" description="GGDEF" evidence="6">
    <location>
        <begin position="329"/>
        <end position="461"/>
    </location>
</feature>
<dbReference type="PROSITE" id="PS50110">
    <property type="entry name" value="RESPONSE_REGULATORY"/>
    <property type="match status" value="2"/>
</dbReference>
<dbReference type="CDD" id="cd00130">
    <property type="entry name" value="PAS"/>
    <property type="match status" value="1"/>
</dbReference>
<proteinExistence type="predicted"/>
<evidence type="ECO:0000256" key="1">
    <source>
        <dbReference type="PROSITE-ProRule" id="PRU00169"/>
    </source>
</evidence>
<dbReference type="InterPro" id="IPR029787">
    <property type="entry name" value="Nucleotide_cyclase"/>
</dbReference>
<feature type="domain" description="Response regulatory" evidence="2">
    <location>
        <begin position="9"/>
        <end position="125"/>
    </location>
</feature>
<dbReference type="FunFam" id="3.20.20.450:FF:000001">
    <property type="entry name" value="Cyclic di-GMP phosphodiesterase yahA"/>
    <property type="match status" value="1"/>
</dbReference>
<dbReference type="Pfam" id="PF00989">
    <property type="entry name" value="PAS"/>
    <property type="match status" value="1"/>
</dbReference>
<dbReference type="SMART" id="SM00052">
    <property type="entry name" value="EAL"/>
    <property type="match status" value="1"/>
</dbReference>
<dbReference type="PROSITE" id="PS50112">
    <property type="entry name" value="PAS"/>
    <property type="match status" value="1"/>
</dbReference>
<dbReference type="InterPro" id="IPR000014">
    <property type="entry name" value="PAS"/>
</dbReference>
<evidence type="ECO:0000259" key="5">
    <source>
        <dbReference type="PROSITE" id="PS50883"/>
    </source>
</evidence>
<dbReference type="Pfam" id="PF00990">
    <property type="entry name" value="GGDEF"/>
    <property type="match status" value="1"/>
</dbReference>
<sequence length="879" mass="96298">MSAAVARATLLIVDDQPENLAVLGGLLQSRYEVLVAPSGERALAVAARQPTPDLILLDIMMPEMDGYAVLHALRENPVTRDIPVLFLTARGDPGDEEYGLSIGAVDYLVKPIQPAVVLARVRNQLDVKRARDLLRDHNAWLEAEVSRRVADNRRLEDASREAQARLNHLRELILSTADEGIYGTDADGVINFVNPAAAEMLGYRRDELIAYPAHAIFHHARADGSPYPEAECPLVTSLAGGLTLRDQEETFWCKDGSALPVAYSSVPIFEADRLLGAVVSLRDISERKRYLAQLERQSNFDDLTGLPNRNLLNDRLAHAIAQPRHAPDGALAVLAIEPDRFQNVNETLGREAGDRVIAELAERLVAHVQPADTLARLEGDEFVLVADMGRAELASDLAQAIIAAMTRPMLVDGRELTLGVSIGIAFFPKDGGHAEELLRHAVSAMHKARAEGGGRSHLYSTDMDSRALERLELEGELRRAIGNGELLLHYQPQLSLRTGRIVGAEALVRWRHPTRGLVPPAAFIPLAEDTGLIMPLCEWVLRQACAQNQAWQDAGLARIRVAVNLSARQFEGQDMLALVTAVLQESGLNPACLELELTESAVMKDAEAFIRTTQQFKALSVLLSIDDFGTGFSSLSYLRRFAMNHLKIDQSFIHDINRDPDNAVIAQAVISLAHNLRMSVIAEGVESEAQLAFLRARGCDEMQGHLFSRPLPAAEFAALLGSGRALELPADPAVPTRTLLLVDDEADTLSSLQRLFRREGYRVLTAGSGTEALDLLATHTVQVIISDACMPVMDGSELLGKVRVLYPNTVRMMLSGYTDLQAVTRAVNSGELYQFIIKPWDDVKLVEAVRAGFRYHESRRAATHGVAQQFVPDGIQAVP</sequence>
<evidence type="ECO:0000259" key="4">
    <source>
        <dbReference type="PROSITE" id="PS50113"/>
    </source>
</evidence>
<evidence type="ECO:0000313" key="7">
    <source>
        <dbReference type="EMBL" id="KFB73977.1"/>
    </source>
</evidence>
<dbReference type="InterPro" id="IPR052155">
    <property type="entry name" value="Biofilm_reg_signaling"/>
</dbReference>
<dbReference type="InterPro" id="IPR000700">
    <property type="entry name" value="PAS-assoc_C"/>
</dbReference>
<feature type="domain" description="Response regulatory" evidence="2">
    <location>
        <begin position="738"/>
        <end position="853"/>
    </location>
</feature>
<dbReference type="GO" id="GO:0006355">
    <property type="term" value="P:regulation of DNA-templated transcription"/>
    <property type="evidence" value="ECO:0007669"/>
    <property type="project" value="InterPro"/>
</dbReference>
<dbReference type="EC" id="3.1.4.52" evidence="7"/>
<dbReference type="PROSITE" id="PS50113">
    <property type="entry name" value="PAC"/>
    <property type="match status" value="1"/>
</dbReference>
<dbReference type="NCBIfam" id="TIGR00229">
    <property type="entry name" value="sensory_box"/>
    <property type="match status" value="1"/>
</dbReference>
<dbReference type="InterPro" id="IPR043128">
    <property type="entry name" value="Rev_trsase/Diguanyl_cyclase"/>
</dbReference>
<dbReference type="SUPFAM" id="SSF141868">
    <property type="entry name" value="EAL domain-like"/>
    <property type="match status" value="1"/>
</dbReference>
<evidence type="ECO:0000259" key="6">
    <source>
        <dbReference type="PROSITE" id="PS50887"/>
    </source>
</evidence>
<dbReference type="InterPro" id="IPR000160">
    <property type="entry name" value="GGDEF_dom"/>
</dbReference>
<name>A0A080LYJ5_9PROT</name>
<feature type="modified residue" description="4-aspartylphosphate" evidence="1">
    <location>
        <position position="787"/>
    </location>
</feature>
<dbReference type="Proteomes" id="UP000020077">
    <property type="component" value="Unassembled WGS sequence"/>
</dbReference>
<evidence type="ECO:0000313" key="8">
    <source>
        <dbReference type="Proteomes" id="UP000020077"/>
    </source>
</evidence>
<dbReference type="SUPFAM" id="SSF55073">
    <property type="entry name" value="Nucleotide cyclase"/>
    <property type="match status" value="1"/>
</dbReference>
<dbReference type="CDD" id="cd01948">
    <property type="entry name" value="EAL"/>
    <property type="match status" value="1"/>
</dbReference>
<feature type="domain" description="EAL" evidence="5">
    <location>
        <begin position="470"/>
        <end position="724"/>
    </location>
</feature>
<dbReference type="PANTHER" id="PTHR44757">
    <property type="entry name" value="DIGUANYLATE CYCLASE DGCP"/>
    <property type="match status" value="1"/>
</dbReference>
<dbReference type="Gene3D" id="3.40.50.2300">
    <property type="match status" value="2"/>
</dbReference>
<dbReference type="PROSITE" id="PS50887">
    <property type="entry name" value="GGDEF"/>
    <property type="match status" value="1"/>
</dbReference>
<dbReference type="SUPFAM" id="SSF55785">
    <property type="entry name" value="PYP-like sensor domain (PAS domain)"/>
    <property type="match status" value="1"/>
</dbReference>
<dbReference type="SMART" id="SM00091">
    <property type="entry name" value="PAS"/>
    <property type="match status" value="1"/>
</dbReference>
<dbReference type="Gene3D" id="3.30.450.20">
    <property type="entry name" value="PAS domain"/>
    <property type="match status" value="1"/>
</dbReference>
<dbReference type="PROSITE" id="PS50883">
    <property type="entry name" value="EAL"/>
    <property type="match status" value="1"/>
</dbReference>
<dbReference type="SMART" id="SM00448">
    <property type="entry name" value="REC"/>
    <property type="match status" value="2"/>
</dbReference>
<dbReference type="EMBL" id="JDVG02000127">
    <property type="protein sequence ID" value="KFB73977.1"/>
    <property type="molecule type" value="Genomic_DNA"/>
</dbReference>
<dbReference type="Gene3D" id="3.30.70.270">
    <property type="match status" value="1"/>
</dbReference>
<dbReference type="SUPFAM" id="SSF52172">
    <property type="entry name" value="CheY-like"/>
    <property type="match status" value="2"/>
</dbReference>
<keyword evidence="7" id="KW-0378">Hydrolase</keyword>
<accession>A0A080LYJ5</accession>
<dbReference type="InterPro" id="IPR013767">
    <property type="entry name" value="PAS_fold"/>
</dbReference>
<dbReference type="Pfam" id="PF00563">
    <property type="entry name" value="EAL"/>
    <property type="match status" value="1"/>
</dbReference>
<feature type="domain" description="PAC" evidence="4">
    <location>
        <begin position="245"/>
        <end position="296"/>
    </location>
</feature>
<dbReference type="InterPro" id="IPR035965">
    <property type="entry name" value="PAS-like_dom_sf"/>
</dbReference>
<dbReference type="InterPro" id="IPR035919">
    <property type="entry name" value="EAL_sf"/>
</dbReference>
<feature type="domain" description="PAS" evidence="3">
    <location>
        <begin position="165"/>
        <end position="209"/>
    </location>
</feature>
<dbReference type="InterPro" id="IPR001789">
    <property type="entry name" value="Sig_transdc_resp-reg_receiver"/>
</dbReference>
<feature type="modified residue" description="4-aspartylphosphate" evidence="1">
    <location>
        <position position="58"/>
    </location>
</feature>
<dbReference type="CDD" id="cd01949">
    <property type="entry name" value="GGDEF"/>
    <property type="match status" value="1"/>
</dbReference>
<gene>
    <name evidence="7" type="primary">gmr_6</name>
    <name evidence="7" type="ORF">AW09_000748</name>
</gene>
<evidence type="ECO:0000259" key="3">
    <source>
        <dbReference type="PROSITE" id="PS50112"/>
    </source>
</evidence>
<dbReference type="GO" id="GO:0071111">
    <property type="term" value="F:cyclic-guanylate-specific phosphodiesterase activity"/>
    <property type="evidence" value="ECO:0007669"/>
    <property type="project" value="UniProtKB-EC"/>
</dbReference>
<dbReference type="SMART" id="SM00267">
    <property type="entry name" value="GGDEF"/>
    <property type="match status" value="1"/>
</dbReference>
<protein>
    <submittedName>
        <fullName evidence="7">Cyclic di-GMP phosphodiesterase Gmr</fullName>
        <ecNumber evidence="7">3.1.4.52</ecNumber>
    </submittedName>
</protein>